<evidence type="ECO:0000313" key="3">
    <source>
        <dbReference type="Proteomes" id="UP000029870"/>
    </source>
</evidence>
<organism evidence="2 3">
    <name type="scientific">Helicobacter bilis</name>
    <dbReference type="NCBI Taxonomy" id="37372"/>
    <lineage>
        <taxon>Bacteria</taxon>
        <taxon>Pseudomonadati</taxon>
        <taxon>Campylobacterota</taxon>
        <taxon>Epsilonproteobacteria</taxon>
        <taxon>Campylobacterales</taxon>
        <taxon>Helicobacteraceae</taxon>
        <taxon>Helicobacter</taxon>
    </lineage>
</organism>
<protein>
    <submittedName>
        <fullName evidence="2">Uncharacterized protein</fullName>
    </submittedName>
</protein>
<feature type="compositionally biased region" description="Basic residues" evidence="1">
    <location>
        <begin position="10"/>
        <end position="21"/>
    </location>
</feature>
<evidence type="ECO:0000313" key="2">
    <source>
        <dbReference type="EMBL" id="TLE03988.1"/>
    </source>
</evidence>
<gene>
    <name evidence="2" type="ORF">LS77_007480</name>
</gene>
<comment type="caution">
    <text evidence="2">The sequence shown here is derived from an EMBL/GenBank/DDBJ whole genome shotgun (WGS) entry which is preliminary data.</text>
</comment>
<dbReference type="AlphaFoldDB" id="A0A6D2C8G8"/>
<sequence length="77" mass="8941">MKDTKEVKRGRGRPKGSRKKAPTFIRSFRVTQELSDFCQSLDNTNEFIKNLIVNSKEYQAFIAKTAEQENKDQPSLF</sequence>
<name>A0A6D2C8G8_9HELI</name>
<accession>A0A6D2C8G8</accession>
<dbReference type="EMBL" id="JRPH02000022">
    <property type="protein sequence ID" value="TLE03988.1"/>
    <property type="molecule type" value="Genomic_DNA"/>
</dbReference>
<dbReference type="Proteomes" id="UP000029870">
    <property type="component" value="Unassembled WGS sequence"/>
</dbReference>
<feature type="region of interest" description="Disordered" evidence="1">
    <location>
        <begin position="1"/>
        <end position="22"/>
    </location>
</feature>
<dbReference type="RefSeq" id="WP_004089494.1">
    <property type="nucleotide sequence ID" value="NZ_CAOUIW010000023.1"/>
</dbReference>
<proteinExistence type="predicted"/>
<dbReference type="GeneID" id="60657640"/>
<evidence type="ECO:0000256" key="1">
    <source>
        <dbReference type="SAM" id="MobiDB-lite"/>
    </source>
</evidence>
<reference evidence="2 3" key="1">
    <citation type="journal article" date="2014" name="Genome Announc.">
        <title>Draft genome sequences of eight enterohepatic helicobacter species isolated from both laboratory and wild rodents.</title>
        <authorList>
            <person name="Sheh A."/>
            <person name="Shen Z."/>
            <person name="Fox J.G."/>
        </authorList>
    </citation>
    <scope>NUCLEOTIDE SEQUENCE [LARGE SCALE GENOMIC DNA]</scope>
    <source>
        <strain evidence="2 3">Missouri</strain>
    </source>
</reference>